<evidence type="ECO:0000259" key="2">
    <source>
        <dbReference type="Pfam" id="PF12164"/>
    </source>
</evidence>
<dbReference type="Gene3D" id="2.60.480.10">
    <property type="entry name" value="eubacterium ventriosum atcc domain"/>
    <property type="match status" value="1"/>
</dbReference>
<evidence type="ECO:0000313" key="3">
    <source>
        <dbReference type="EMBL" id="WAA10509.1"/>
    </source>
</evidence>
<protein>
    <submittedName>
        <fullName evidence="3">Stage V sporulation protein AA</fullName>
    </submittedName>
</protein>
<evidence type="ECO:0000313" key="4">
    <source>
        <dbReference type="Proteomes" id="UP001164718"/>
    </source>
</evidence>
<dbReference type="RefSeq" id="WP_275418300.1">
    <property type="nucleotide sequence ID" value="NZ_CP106878.1"/>
</dbReference>
<dbReference type="EMBL" id="CP106878">
    <property type="protein sequence ID" value="WAA10509.1"/>
    <property type="molecule type" value="Genomic_DNA"/>
</dbReference>
<keyword evidence="1" id="KW-0812">Transmembrane</keyword>
<keyword evidence="1" id="KW-1133">Transmembrane helix</keyword>
<feature type="transmembrane region" description="Helical" evidence="1">
    <location>
        <begin position="96"/>
        <end position="117"/>
    </location>
</feature>
<keyword evidence="4" id="KW-1185">Reference proteome</keyword>
<dbReference type="AlphaFoldDB" id="A0A9E8LXC0"/>
<dbReference type="Pfam" id="PF12164">
    <property type="entry name" value="SporV_AA"/>
    <property type="match status" value="1"/>
</dbReference>
<keyword evidence="1" id="KW-0472">Membrane</keyword>
<reference evidence="3" key="1">
    <citation type="submission" date="2022-09" db="EMBL/GenBank/DDBJ databases">
        <title>Complete Genomes of Fervidibacillus albus and Fervidibacillus halotolerans isolated from tidal flat sediments.</title>
        <authorList>
            <person name="Kwon K.K."/>
            <person name="Yang S.-H."/>
            <person name="Park M.J."/>
            <person name="Oh H.-M."/>
        </authorList>
    </citation>
    <scope>NUCLEOTIDE SEQUENCE</scope>
    <source>
        <strain evidence="3">MEBiC13591</strain>
    </source>
</reference>
<feature type="transmembrane region" description="Helical" evidence="1">
    <location>
        <begin position="143"/>
        <end position="161"/>
    </location>
</feature>
<dbReference type="InterPro" id="IPR021997">
    <property type="entry name" value="SporV_AA"/>
</dbReference>
<dbReference type="Proteomes" id="UP001164718">
    <property type="component" value="Chromosome"/>
</dbReference>
<evidence type="ECO:0000256" key="1">
    <source>
        <dbReference type="SAM" id="Phobius"/>
    </source>
</evidence>
<proteinExistence type="predicted"/>
<accession>A0A9E8LXC0</accession>
<dbReference type="InterPro" id="IPR038548">
    <property type="entry name" value="SporV_AA_N_sf"/>
</dbReference>
<feature type="domain" description="Stage V sporulation protein AA" evidence="2">
    <location>
        <begin position="3"/>
        <end position="89"/>
    </location>
</feature>
<dbReference type="KEGG" id="faf:OE104_04075"/>
<organism evidence="3 4">
    <name type="scientific">Fervidibacillus albus</name>
    <dbReference type="NCBI Taxonomy" id="2980026"/>
    <lineage>
        <taxon>Bacteria</taxon>
        <taxon>Bacillati</taxon>
        <taxon>Bacillota</taxon>
        <taxon>Bacilli</taxon>
        <taxon>Bacillales</taxon>
        <taxon>Bacillaceae</taxon>
        <taxon>Fervidibacillus</taxon>
    </lineage>
</organism>
<gene>
    <name evidence="3" type="ORF">OE104_04075</name>
</gene>
<sequence>METTIYIRMRHRIQVKINDKIRVKDVARVIASNELLRHIESIPVHTVTKRDQNTIVIDVMSVISAIKSRYFNLEYQPIGPAQTIVQVVYTKHEGSLLLFLFAWLVLFIGSAVTIMNFHEDVSMQSVQQKLYFLLTGIKEDQPLLFQIPYSFGLGLGMILFFNHVFKKRFNEEPSPLEVEMNNYQQSVDQYIILHESKESVKKLND</sequence>
<name>A0A9E8LXC0_9BACI</name>